<dbReference type="Gene3D" id="3.10.450.620">
    <property type="entry name" value="JHP933, nucleotidyltransferase-like core domain"/>
    <property type="match status" value="1"/>
</dbReference>
<name>A0ABX0NWR0_9BURK</name>
<dbReference type="EMBL" id="WHJH01000028">
    <property type="protein sequence ID" value="NHZ91404.1"/>
    <property type="molecule type" value="Genomic_DNA"/>
</dbReference>
<evidence type="ECO:0000313" key="1">
    <source>
        <dbReference type="EMBL" id="NHZ91404.1"/>
    </source>
</evidence>
<dbReference type="GO" id="GO:0016740">
    <property type="term" value="F:transferase activity"/>
    <property type="evidence" value="ECO:0007669"/>
    <property type="project" value="UniProtKB-KW"/>
</dbReference>
<dbReference type="InterPro" id="IPR014942">
    <property type="entry name" value="AbiEii"/>
</dbReference>
<reference evidence="1 2" key="1">
    <citation type="submission" date="2019-10" db="EMBL/GenBank/DDBJ databases">
        <title>Taxonomy of Antarctic Massilia spp.: description of Massilia rubra sp. nov., Massilia aquatica sp. nov., Massilia mucilaginosa sp. nov., Massilia frigida sp. nov. isolated from streams, lakes and regoliths.</title>
        <authorList>
            <person name="Holochova P."/>
            <person name="Sedlacek I."/>
            <person name="Kralova S."/>
            <person name="Maslanova I."/>
            <person name="Busse H.-J."/>
            <person name="Stankova E."/>
            <person name="Vrbovska V."/>
            <person name="Kovarovic V."/>
            <person name="Bartak M."/>
            <person name="Svec P."/>
            <person name="Pantucek R."/>
        </authorList>
    </citation>
    <scope>NUCLEOTIDE SEQUENCE [LARGE SCALE GENOMIC DNA]</scope>
    <source>
        <strain evidence="1 2">CCM 8733</strain>
    </source>
</reference>
<gene>
    <name evidence="1" type="ORF">F2P45_20685</name>
</gene>
<proteinExistence type="predicted"/>
<keyword evidence="1" id="KW-0808">Transferase</keyword>
<dbReference type="Pfam" id="PF08843">
    <property type="entry name" value="AbiEii"/>
    <property type="match status" value="1"/>
</dbReference>
<organism evidence="1 2">
    <name type="scientific">Massilia mucilaginosa</name>
    <dbReference type="NCBI Taxonomy" id="2609282"/>
    <lineage>
        <taxon>Bacteria</taxon>
        <taxon>Pseudomonadati</taxon>
        <taxon>Pseudomonadota</taxon>
        <taxon>Betaproteobacteria</taxon>
        <taxon>Burkholderiales</taxon>
        <taxon>Oxalobacteraceae</taxon>
        <taxon>Telluria group</taxon>
        <taxon>Massilia</taxon>
    </lineage>
</organism>
<comment type="caution">
    <text evidence="1">The sequence shown here is derived from an EMBL/GenBank/DDBJ whole genome shotgun (WGS) entry which is preliminary data.</text>
</comment>
<protein>
    <submittedName>
        <fullName evidence="1">Nucleotidyl transferase AbiEii/AbiGii toxin family protein</fullName>
    </submittedName>
</protein>
<dbReference type="Proteomes" id="UP000609726">
    <property type="component" value="Unassembled WGS sequence"/>
</dbReference>
<evidence type="ECO:0000313" key="2">
    <source>
        <dbReference type="Proteomes" id="UP000609726"/>
    </source>
</evidence>
<accession>A0ABX0NWR0</accession>
<sequence>MLDAIYINTVRLLLDVIPDVFVEGQFAIKGGTAINLFVQEAPRLSVDIDLVYLNGTEPRDVALAAIAKALQDIASRLEARGLKARPVRVGNEPESKLLVMEGRDGLTLKIEVNTVFRGTVLPVTARQSVSAAVVKQFGIHVYAPIFDHDELYASKLVAALDRQHPRDLFDVWLLYQNGGLTSAMVDCFVVYLAGHNRPTHEVLGGNDLDLRQIYEDQFIGMTEAEPPSLEVLLETRSRLRSDMMEKLTSRHREFLVSLADANPDWTLLSNPDVQTLPALRWKLENLTRFKKKQATKSAAQVAALKALLYAETDFG</sequence>
<keyword evidence="2" id="KW-1185">Reference proteome</keyword>
<dbReference type="RefSeq" id="WP_166879374.1">
    <property type="nucleotide sequence ID" value="NZ_WHJH01000028.1"/>
</dbReference>